<organism evidence="7 8">
    <name type="scientific">Nosema granulosis</name>
    <dbReference type="NCBI Taxonomy" id="83296"/>
    <lineage>
        <taxon>Eukaryota</taxon>
        <taxon>Fungi</taxon>
        <taxon>Fungi incertae sedis</taxon>
        <taxon>Microsporidia</taxon>
        <taxon>Nosematidae</taxon>
        <taxon>Nosema</taxon>
    </lineage>
</organism>
<reference evidence="7 8" key="1">
    <citation type="journal article" date="2020" name="Genome Biol. Evol.">
        <title>Comparative genomics of strictly vertically transmitted, feminizing microsporidia endosymbionts of amphipod crustaceans.</title>
        <authorList>
            <person name="Cormier A."/>
            <person name="Chebbi M.A."/>
            <person name="Giraud I."/>
            <person name="Wattier R."/>
            <person name="Teixeira M."/>
            <person name="Gilbert C."/>
            <person name="Rigaud T."/>
            <person name="Cordaux R."/>
        </authorList>
    </citation>
    <scope>NUCLEOTIDE SEQUENCE [LARGE SCALE GENOMIC DNA]</scope>
    <source>
        <strain evidence="7 8">Ou3-Ou53</strain>
    </source>
</reference>
<feature type="region of interest" description="Disordered" evidence="5">
    <location>
        <begin position="1"/>
        <end position="45"/>
    </location>
</feature>
<protein>
    <submittedName>
        <fullName evidence="7">Transcription intermediary factor 1-alpha</fullName>
    </submittedName>
</protein>
<dbReference type="Proteomes" id="UP000740883">
    <property type="component" value="Unassembled WGS sequence"/>
</dbReference>
<gene>
    <name evidence="7" type="primary">Trim24</name>
    <name evidence="7" type="ORF">NGRA_1145</name>
</gene>
<dbReference type="GO" id="GO:0006325">
    <property type="term" value="P:chromatin organization"/>
    <property type="evidence" value="ECO:0007669"/>
    <property type="project" value="UniProtKB-ARBA"/>
</dbReference>
<feature type="non-terminal residue" evidence="7">
    <location>
        <position position="1"/>
    </location>
</feature>
<dbReference type="EMBL" id="SBJO01000063">
    <property type="protein sequence ID" value="KAF9763664.1"/>
    <property type="molecule type" value="Genomic_DNA"/>
</dbReference>
<dbReference type="Pfam" id="PF00439">
    <property type="entry name" value="Bromodomain"/>
    <property type="match status" value="1"/>
</dbReference>
<dbReference type="Gene3D" id="1.20.920.10">
    <property type="entry name" value="Bromodomain-like"/>
    <property type="match status" value="1"/>
</dbReference>
<feature type="compositionally biased region" description="Basic and acidic residues" evidence="5">
    <location>
        <begin position="23"/>
        <end position="42"/>
    </location>
</feature>
<accession>A0A9P6GZ02</accession>
<sequence length="352" mass="41725">SFRIKAVDPRTLISPPKKRGRKSKSDYSKSDYSKSDYSKSDYRSSSSYSFESKRMTRGQRIYQETTRGVNVKQLNGLISKNRETKFFSWIPKTFAEIEEMILDEIGYSSISKEIERTLVFLLTYSPQNTRTYTLGKKMFDAYENLRFFYTPIPVEISEMTPVLKEACVDFLNRLFLDDSFSSFIKPVNTETHRTYLDVVRFPMCLEIVQKKMNVYRSLEAFFGDLRQIHKNCCYFNQNSSEICNNARKLMRYLAEFHRHIMAIKIVHRSQEVIKALLSRFSNSSIHQEILYKVENRIYKTFYELFSDVDKIKESYMRVVISPQQLKNDIEDFKAQIYYWFNVIEGKTICFGL</sequence>
<evidence type="ECO:0000313" key="7">
    <source>
        <dbReference type="EMBL" id="KAF9763664.1"/>
    </source>
</evidence>
<evidence type="ECO:0000256" key="2">
    <source>
        <dbReference type="ARBA" id="ARBA00023117"/>
    </source>
</evidence>
<dbReference type="SMART" id="SM00297">
    <property type="entry name" value="BROMO"/>
    <property type="match status" value="1"/>
</dbReference>
<dbReference type="PROSITE" id="PS50014">
    <property type="entry name" value="BROMODOMAIN_2"/>
    <property type="match status" value="1"/>
</dbReference>
<name>A0A9P6GZ02_9MICR</name>
<dbReference type="PANTHER" id="PTHR45915">
    <property type="entry name" value="TRANSCRIPTION INTERMEDIARY FACTOR"/>
    <property type="match status" value="1"/>
</dbReference>
<dbReference type="SUPFAM" id="SSF47370">
    <property type="entry name" value="Bromodomain"/>
    <property type="match status" value="1"/>
</dbReference>
<dbReference type="OrthoDB" id="1937912at2759"/>
<dbReference type="AlphaFoldDB" id="A0A9P6GZ02"/>
<keyword evidence="8" id="KW-1185">Reference proteome</keyword>
<feature type="domain" description="Bromo" evidence="6">
    <location>
        <begin position="183"/>
        <end position="243"/>
    </location>
</feature>
<dbReference type="InterPro" id="IPR036427">
    <property type="entry name" value="Bromodomain-like_sf"/>
</dbReference>
<dbReference type="GO" id="GO:0000785">
    <property type="term" value="C:chromatin"/>
    <property type="evidence" value="ECO:0007669"/>
    <property type="project" value="TreeGrafter"/>
</dbReference>
<evidence type="ECO:0000259" key="6">
    <source>
        <dbReference type="PROSITE" id="PS50014"/>
    </source>
</evidence>
<evidence type="ECO:0000256" key="5">
    <source>
        <dbReference type="SAM" id="MobiDB-lite"/>
    </source>
</evidence>
<keyword evidence="2 4" id="KW-0103">Bromodomain</keyword>
<dbReference type="CDD" id="cd04369">
    <property type="entry name" value="Bromodomain"/>
    <property type="match status" value="1"/>
</dbReference>
<evidence type="ECO:0000313" key="8">
    <source>
        <dbReference type="Proteomes" id="UP000740883"/>
    </source>
</evidence>
<evidence type="ECO:0000256" key="1">
    <source>
        <dbReference type="ARBA" id="ARBA00004123"/>
    </source>
</evidence>
<proteinExistence type="predicted"/>
<dbReference type="GO" id="GO:0005634">
    <property type="term" value="C:nucleus"/>
    <property type="evidence" value="ECO:0007669"/>
    <property type="project" value="UniProtKB-SubCell"/>
</dbReference>
<dbReference type="InterPro" id="IPR001487">
    <property type="entry name" value="Bromodomain"/>
</dbReference>
<keyword evidence="3" id="KW-0539">Nucleus</keyword>
<dbReference type="PANTHER" id="PTHR45915:SF8">
    <property type="entry name" value="TRIPARTITE MOTIF CONTAINING 28"/>
    <property type="match status" value="1"/>
</dbReference>
<comment type="caution">
    <text evidence="7">The sequence shown here is derived from an EMBL/GenBank/DDBJ whole genome shotgun (WGS) entry which is preliminary data.</text>
</comment>
<evidence type="ECO:0000256" key="3">
    <source>
        <dbReference type="ARBA" id="ARBA00023242"/>
    </source>
</evidence>
<comment type="subcellular location">
    <subcellularLocation>
        <location evidence="1">Nucleus</location>
    </subcellularLocation>
</comment>
<evidence type="ECO:0000256" key="4">
    <source>
        <dbReference type="PROSITE-ProRule" id="PRU00035"/>
    </source>
</evidence>